<keyword evidence="1" id="KW-0812">Transmembrane</keyword>
<proteinExistence type="predicted"/>
<reference evidence="3 4" key="1">
    <citation type="journal article" date="2016" name="Front. Microbiol.">
        <title>Genomic Resource of Rice Seed Associated Bacteria.</title>
        <authorList>
            <person name="Midha S."/>
            <person name="Bansal K."/>
            <person name="Sharma S."/>
            <person name="Kumar N."/>
            <person name="Patil P.P."/>
            <person name="Chaudhry V."/>
            <person name="Patil P.B."/>
        </authorList>
    </citation>
    <scope>NUCLEOTIDE SEQUENCE [LARGE SCALE GENOMIC DNA]</scope>
    <source>
        <strain evidence="3 4">NS331</strain>
    </source>
</reference>
<dbReference type="InterPro" id="IPR002810">
    <property type="entry name" value="NfeD-like_C"/>
</dbReference>
<keyword evidence="1" id="KW-0472">Membrane</keyword>
<feature type="transmembrane region" description="Helical" evidence="1">
    <location>
        <begin position="7"/>
        <end position="38"/>
    </location>
</feature>
<accession>A0A147GZL0</accession>
<comment type="caution">
    <text evidence="3">The sequence shown here is derived from an EMBL/GenBank/DDBJ whole genome shotgun (WGS) entry which is preliminary data.</text>
</comment>
<evidence type="ECO:0000259" key="2">
    <source>
        <dbReference type="Pfam" id="PF01957"/>
    </source>
</evidence>
<dbReference type="Proteomes" id="UP000072741">
    <property type="component" value="Unassembled WGS sequence"/>
</dbReference>
<keyword evidence="1" id="KW-1133">Transmembrane helix</keyword>
<dbReference type="RefSeq" id="WP_058641450.1">
    <property type="nucleotide sequence ID" value="NZ_LDSL01000051.1"/>
</dbReference>
<feature type="transmembrane region" description="Helical" evidence="1">
    <location>
        <begin position="44"/>
        <end position="66"/>
    </location>
</feature>
<keyword evidence="3" id="KW-0378">Hydrolase</keyword>
<dbReference type="EMBL" id="LDSL01000051">
    <property type="protein sequence ID" value="KTT23138.1"/>
    <property type="molecule type" value="Genomic_DNA"/>
</dbReference>
<evidence type="ECO:0000256" key="1">
    <source>
        <dbReference type="SAM" id="Phobius"/>
    </source>
</evidence>
<dbReference type="GO" id="GO:0008233">
    <property type="term" value="F:peptidase activity"/>
    <property type="evidence" value="ECO:0007669"/>
    <property type="project" value="UniProtKB-KW"/>
</dbReference>
<evidence type="ECO:0000313" key="3">
    <source>
        <dbReference type="EMBL" id="KTT23138.1"/>
    </source>
</evidence>
<dbReference type="AlphaFoldDB" id="A0A147GZL0"/>
<feature type="domain" description="NfeD-like C-terminal" evidence="2">
    <location>
        <begin position="85"/>
        <end position="140"/>
    </location>
</feature>
<protein>
    <submittedName>
        <fullName evidence="3">Membrane protein implicated in regulation of membrane protease activity</fullName>
    </submittedName>
</protein>
<dbReference type="Pfam" id="PF01957">
    <property type="entry name" value="NfeD"/>
    <property type="match status" value="1"/>
</dbReference>
<keyword evidence="3" id="KW-0645">Protease</keyword>
<dbReference type="OrthoDB" id="5654021at2"/>
<sequence length="141" mass="14582">MAHSTLWWLLAGAAVALELVSGTIYLLLTAIAFAAAAVSAHLGAAVPVQLVVAAAVGVATVGAWYLKQRARPAGPPPQASPDMNLDIGERVQVDGWGADGTALVRHRGAQWTAVLRTGSTGLPGPHRVVELQGNRLVLEPL</sequence>
<evidence type="ECO:0000313" key="4">
    <source>
        <dbReference type="Proteomes" id="UP000072741"/>
    </source>
</evidence>
<dbReference type="GO" id="GO:0006508">
    <property type="term" value="P:proteolysis"/>
    <property type="evidence" value="ECO:0007669"/>
    <property type="project" value="UniProtKB-KW"/>
</dbReference>
<keyword evidence="4" id="KW-1185">Reference proteome</keyword>
<organism evidence="3 4">
    <name type="scientific">Pseudacidovorax intermedius</name>
    <dbReference type="NCBI Taxonomy" id="433924"/>
    <lineage>
        <taxon>Bacteria</taxon>
        <taxon>Pseudomonadati</taxon>
        <taxon>Pseudomonadota</taxon>
        <taxon>Betaproteobacteria</taxon>
        <taxon>Burkholderiales</taxon>
        <taxon>Comamonadaceae</taxon>
        <taxon>Pseudacidovorax</taxon>
    </lineage>
</organism>
<name>A0A147GZL0_9BURK</name>
<gene>
    <name evidence="3" type="ORF">NS331_07875</name>
</gene>